<accession>A0A7K3M2G3</accession>
<comment type="caution">
    <text evidence="5">The sequence shown here is derived from an EMBL/GenBank/DDBJ whole genome shotgun (WGS) entry which is preliminary data.</text>
</comment>
<evidence type="ECO:0000259" key="4">
    <source>
        <dbReference type="Pfam" id="PF03816"/>
    </source>
</evidence>
<feature type="region of interest" description="Disordered" evidence="2">
    <location>
        <begin position="1"/>
        <end position="30"/>
    </location>
</feature>
<dbReference type="InterPro" id="IPR050922">
    <property type="entry name" value="LytR/CpsA/Psr_CW_biosynth"/>
</dbReference>
<evidence type="ECO:0000313" key="6">
    <source>
        <dbReference type="Proteomes" id="UP000460435"/>
    </source>
</evidence>
<dbReference type="NCBIfam" id="TIGR00350">
    <property type="entry name" value="lytR_cpsA_psr"/>
    <property type="match status" value="1"/>
</dbReference>
<dbReference type="InterPro" id="IPR004474">
    <property type="entry name" value="LytR_CpsA_psr"/>
</dbReference>
<dbReference type="PANTHER" id="PTHR33392">
    <property type="entry name" value="POLYISOPRENYL-TEICHOIC ACID--PEPTIDOGLYCAN TEICHOIC ACID TRANSFERASE TAGU"/>
    <property type="match status" value="1"/>
</dbReference>
<evidence type="ECO:0000313" key="5">
    <source>
        <dbReference type="EMBL" id="NDL57440.1"/>
    </source>
</evidence>
<dbReference type="AlphaFoldDB" id="A0A7K3M2G3"/>
<sequence length="342" mass="36449">MPADRDHPASAPPPAKPPRSRRSGGRPKKRRSGFGRFLRWFLAIILVIAIALTGLIWFIWSRIEKVDAIPDDHGSARSDGQVFLVVGSDRRDDLDEEEQAELGTGTAEGERADTLMLLHLPNSGRPALISVPRDSVVDIPGHGSGRVNAAFAYGGPALLVETMEANTGVAIDDYVQIGFGGFAQIVDALGGVEMCLDEAIQDEKAKIDLPAGCQELAGTDALGFARARYFDPRADLGRVERQQELMAAIADEALSPGTLLNPIEFTRTALAGGNALILDEGTGPLDMYRFIRAMGSIAGGSGDTLTVPLGRVGNTVDWDPAAAGELWSALQEGRSVPENLLE</sequence>
<comment type="similarity">
    <text evidence="1">Belongs to the LytR/CpsA/Psr (LCP) family.</text>
</comment>
<dbReference type="Gene3D" id="3.40.630.190">
    <property type="entry name" value="LCP protein"/>
    <property type="match status" value="1"/>
</dbReference>
<keyword evidence="3" id="KW-0472">Membrane</keyword>
<dbReference type="Proteomes" id="UP000460435">
    <property type="component" value="Unassembled WGS sequence"/>
</dbReference>
<feature type="domain" description="Cell envelope-related transcriptional attenuator" evidence="4">
    <location>
        <begin position="111"/>
        <end position="253"/>
    </location>
</feature>
<organism evidence="5 6">
    <name type="scientific">Phytoactinopolyspora mesophila</name>
    <dbReference type="NCBI Taxonomy" id="2650750"/>
    <lineage>
        <taxon>Bacteria</taxon>
        <taxon>Bacillati</taxon>
        <taxon>Actinomycetota</taxon>
        <taxon>Actinomycetes</taxon>
        <taxon>Jiangellales</taxon>
        <taxon>Jiangellaceae</taxon>
        <taxon>Phytoactinopolyspora</taxon>
    </lineage>
</organism>
<keyword evidence="6" id="KW-1185">Reference proteome</keyword>
<reference evidence="5 6" key="1">
    <citation type="submission" date="2019-11" db="EMBL/GenBank/DDBJ databases">
        <authorList>
            <person name="Li X.-J."/>
            <person name="Feng X.-M."/>
        </authorList>
    </citation>
    <scope>NUCLEOTIDE SEQUENCE [LARGE SCALE GENOMIC DNA]</scope>
    <source>
        <strain evidence="5 6">XMNu-373</strain>
    </source>
</reference>
<evidence type="ECO:0000256" key="3">
    <source>
        <dbReference type="SAM" id="Phobius"/>
    </source>
</evidence>
<keyword evidence="3" id="KW-1133">Transmembrane helix</keyword>
<evidence type="ECO:0000256" key="2">
    <source>
        <dbReference type="SAM" id="MobiDB-lite"/>
    </source>
</evidence>
<dbReference type="PANTHER" id="PTHR33392:SF6">
    <property type="entry name" value="POLYISOPRENYL-TEICHOIC ACID--PEPTIDOGLYCAN TEICHOIC ACID TRANSFERASE TAGU"/>
    <property type="match status" value="1"/>
</dbReference>
<keyword evidence="3" id="KW-0812">Transmembrane</keyword>
<dbReference type="EMBL" id="WLZY01000003">
    <property type="protein sequence ID" value="NDL57440.1"/>
    <property type="molecule type" value="Genomic_DNA"/>
</dbReference>
<feature type="compositionally biased region" description="Basic residues" evidence="2">
    <location>
        <begin position="18"/>
        <end position="30"/>
    </location>
</feature>
<feature type="transmembrane region" description="Helical" evidence="3">
    <location>
        <begin position="37"/>
        <end position="60"/>
    </location>
</feature>
<protein>
    <submittedName>
        <fullName evidence="5">LytR family transcriptional regulator</fullName>
    </submittedName>
</protein>
<gene>
    <name evidence="5" type="ORF">F7O44_10185</name>
</gene>
<dbReference type="Pfam" id="PF03816">
    <property type="entry name" value="LytR_cpsA_psr"/>
    <property type="match status" value="1"/>
</dbReference>
<name>A0A7K3M2G3_9ACTN</name>
<evidence type="ECO:0000256" key="1">
    <source>
        <dbReference type="ARBA" id="ARBA00006068"/>
    </source>
</evidence>
<proteinExistence type="inferred from homology"/>